<keyword evidence="1" id="KW-0732">Signal</keyword>
<accession>A0ABV7ZFW8</accession>
<comment type="caution">
    <text evidence="2">The sequence shown here is derived from an EMBL/GenBank/DDBJ whole genome shotgun (WGS) entry which is preliminary data.</text>
</comment>
<organism evidence="2 3">
    <name type="scientific">Deinococcus rufus</name>
    <dbReference type="NCBI Taxonomy" id="2136097"/>
    <lineage>
        <taxon>Bacteria</taxon>
        <taxon>Thermotogati</taxon>
        <taxon>Deinococcota</taxon>
        <taxon>Deinococci</taxon>
        <taxon>Deinococcales</taxon>
        <taxon>Deinococcaceae</taxon>
        <taxon>Deinococcus</taxon>
    </lineage>
</organism>
<name>A0ABV7ZFW8_9DEIO</name>
<dbReference type="RefSeq" id="WP_295822967.1">
    <property type="nucleotide sequence ID" value="NZ_JBHRZG010000024.1"/>
</dbReference>
<keyword evidence="3" id="KW-1185">Reference proteome</keyword>
<sequence length="151" mass="16077">MTVLRASLVLAALLVGCQRNPAADTLEQRLVFTANGTYDAQSDRRERVGGGLRTVVWTTRPPLDAAAMTITYDGDSRAQAWDLVITRPEFSARDAAGAGARSVSTPQGEGLRPAATSALKDVLVLRTADGVHLLTRGYAAQRAPALLDAFR</sequence>
<proteinExistence type="predicted"/>
<dbReference type="EMBL" id="JBHRZG010000024">
    <property type="protein sequence ID" value="MFC3835567.1"/>
    <property type="molecule type" value="Genomic_DNA"/>
</dbReference>
<gene>
    <name evidence="2" type="ORF">ACFOSB_22105</name>
</gene>
<protein>
    <submittedName>
        <fullName evidence="2">Uncharacterized protein</fullName>
    </submittedName>
</protein>
<evidence type="ECO:0000256" key="1">
    <source>
        <dbReference type="SAM" id="SignalP"/>
    </source>
</evidence>
<evidence type="ECO:0000313" key="2">
    <source>
        <dbReference type="EMBL" id="MFC3835567.1"/>
    </source>
</evidence>
<reference evidence="3" key="1">
    <citation type="journal article" date="2019" name="Int. J. Syst. Evol. Microbiol.">
        <title>The Global Catalogue of Microorganisms (GCM) 10K type strain sequencing project: providing services to taxonomists for standard genome sequencing and annotation.</title>
        <authorList>
            <consortium name="The Broad Institute Genomics Platform"/>
            <consortium name="The Broad Institute Genome Sequencing Center for Infectious Disease"/>
            <person name="Wu L."/>
            <person name="Ma J."/>
        </authorList>
    </citation>
    <scope>NUCLEOTIDE SEQUENCE [LARGE SCALE GENOMIC DNA]</scope>
    <source>
        <strain evidence="3">CCTCC AB 2017081</strain>
    </source>
</reference>
<evidence type="ECO:0000313" key="3">
    <source>
        <dbReference type="Proteomes" id="UP001595803"/>
    </source>
</evidence>
<feature type="chain" id="PRO_5045534385" evidence="1">
    <location>
        <begin position="23"/>
        <end position="151"/>
    </location>
</feature>
<dbReference type="PROSITE" id="PS51257">
    <property type="entry name" value="PROKAR_LIPOPROTEIN"/>
    <property type="match status" value="1"/>
</dbReference>
<feature type="signal peptide" evidence="1">
    <location>
        <begin position="1"/>
        <end position="22"/>
    </location>
</feature>
<dbReference type="Proteomes" id="UP001595803">
    <property type="component" value="Unassembled WGS sequence"/>
</dbReference>